<name>A0A0F8W597_9ZZZZ</name>
<dbReference type="AlphaFoldDB" id="A0A0F8W597"/>
<evidence type="ECO:0000313" key="1">
    <source>
        <dbReference type="EMBL" id="KKK51778.1"/>
    </source>
</evidence>
<gene>
    <name evidence="1" type="ORF">LCGC14_3111530</name>
</gene>
<comment type="caution">
    <text evidence="1">The sequence shown here is derived from an EMBL/GenBank/DDBJ whole genome shotgun (WGS) entry which is preliminary data.</text>
</comment>
<protein>
    <submittedName>
        <fullName evidence="1">Uncharacterized protein</fullName>
    </submittedName>
</protein>
<sequence>MGNKFDSKALEELIKANMCESENAKTIVGCAYINRTWCPRNCKYAHKVDNKPYDPTLSSATGVGR</sequence>
<accession>A0A0F8W597</accession>
<organism evidence="1">
    <name type="scientific">marine sediment metagenome</name>
    <dbReference type="NCBI Taxonomy" id="412755"/>
    <lineage>
        <taxon>unclassified sequences</taxon>
        <taxon>metagenomes</taxon>
        <taxon>ecological metagenomes</taxon>
    </lineage>
</organism>
<dbReference type="EMBL" id="LAZR01067342">
    <property type="protein sequence ID" value="KKK51778.1"/>
    <property type="molecule type" value="Genomic_DNA"/>
</dbReference>
<proteinExistence type="predicted"/>
<reference evidence="1" key="1">
    <citation type="journal article" date="2015" name="Nature">
        <title>Complex archaea that bridge the gap between prokaryotes and eukaryotes.</title>
        <authorList>
            <person name="Spang A."/>
            <person name="Saw J.H."/>
            <person name="Jorgensen S.L."/>
            <person name="Zaremba-Niedzwiedzka K."/>
            <person name="Martijn J."/>
            <person name="Lind A.E."/>
            <person name="van Eijk R."/>
            <person name="Schleper C."/>
            <person name="Guy L."/>
            <person name="Ettema T.J."/>
        </authorList>
    </citation>
    <scope>NUCLEOTIDE SEQUENCE</scope>
</reference>